<keyword evidence="10" id="KW-1185">Reference proteome</keyword>
<dbReference type="Proteomes" id="UP000005384">
    <property type="component" value="Unassembled WGS sequence"/>
</dbReference>
<sequence>MKKTTRKNLSIFYIVPAMSILLLFLVIPLIYTLYCSLFNLDYLVKGEFLGLGNYVSLLKNSRVIKSFNFTFMITIVSTALSVIIGLVLALWIDRKEGLFAYLIEMFGLIPWVISMMVAALLWRWLFNGDLGLFNMILRGLGFNPIYVVQNKTSAIIALIFVLVWRLVGYAMIMILAGLKGLDTTLIEAAKIDGASPLQLLRYIKLPLIKTSVLLSTIVLTVSNFTNNTVPKVLTSGGPNDATNVITLYQYNLGFRYYQFGTSAALSIMIMLITSLIIVLYIKLSDYRI</sequence>
<reference evidence="9 10" key="1">
    <citation type="submission" date="2011-08" db="EMBL/GenBank/DDBJ databases">
        <title>The Genome Sequence of Clostridium hathewayi WAL-18680.</title>
        <authorList>
            <consortium name="The Broad Institute Genome Sequencing Platform"/>
            <person name="Earl A."/>
            <person name="Ward D."/>
            <person name="Feldgarden M."/>
            <person name="Gevers D."/>
            <person name="Finegold S.M."/>
            <person name="Summanen P.H."/>
            <person name="Molitoris D.R."/>
            <person name="Song M."/>
            <person name="Daigneault M."/>
            <person name="Allen-Vercoe E."/>
            <person name="Young S.K."/>
            <person name="Zeng Q."/>
            <person name="Gargeya S."/>
            <person name="Fitzgerald M."/>
            <person name="Haas B."/>
            <person name="Abouelleil A."/>
            <person name="Alvarado L."/>
            <person name="Arachchi H.M."/>
            <person name="Berlin A."/>
            <person name="Brown A."/>
            <person name="Chapman S.B."/>
            <person name="Chen Z."/>
            <person name="Dunbar C."/>
            <person name="Freedman E."/>
            <person name="Gearin G."/>
            <person name="Gellesch M."/>
            <person name="Goldberg J."/>
            <person name="Griggs A."/>
            <person name="Gujja S."/>
            <person name="Heiman D."/>
            <person name="Howarth C."/>
            <person name="Larson L."/>
            <person name="Lui A."/>
            <person name="MacDonald P.J.P."/>
            <person name="Montmayeur A."/>
            <person name="Murphy C."/>
            <person name="Neiman D."/>
            <person name="Pearson M."/>
            <person name="Priest M."/>
            <person name="Roberts A."/>
            <person name="Saif S."/>
            <person name="Shea T."/>
            <person name="Shenoy N."/>
            <person name="Sisk P."/>
            <person name="Stolte C."/>
            <person name="Sykes S."/>
            <person name="Wortman J."/>
            <person name="Nusbaum C."/>
            <person name="Birren B."/>
        </authorList>
    </citation>
    <scope>NUCLEOTIDE SEQUENCE [LARGE SCALE GENOMIC DNA]</scope>
    <source>
        <strain evidence="9 10">WAL-18680</strain>
    </source>
</reference>
<proteinExistence type="inferred from homology"/>
<dbReference type="GO" id="GO:0005886">
    <property type="term" value="C:plasma membrane"/>
    <property type="evidence" value="ECO:0007669"/>
    <property type="project" value="UniProtKB-SubCell"/>
</dbReference>
<organism evidence="9 10">
    <name type="scientific">Hungatella hathewayi WAL-18680</name>
    <dbReference type="NCBI Taxonomy" id="742737"/>
    <lineage>
        <taxon>Bacteria</taxon>
        <taxon>Bacillati</taxon>
        <taxon>Bacillota</taxon>
        <taxon>Clostridia</taxon>
        <taxon>Lachnospirales</taxon>
        <taxon>Lachnospiraceae</taxon>
        <taxon>Hungatella</taxon>
    </lineage>
</organism>
<dbReference type="GO" id="GO:0055085">
    <property type="term" value="P:transmembrane transport"/>
    <property type="evidence" value="ECO:0007669"/>
    <property type="project" value="InterPro"/>
</dbReference>
<name>G5ID46_9FIRM</name>
<protein>
    <recommendedName>
        <fullName evidence="8">ABC transmembrane type-1 domain-containing protein</fullName>
    </recommendedName>
</protein>
<comment type="similarity">
    <text evidence="7">Belongs to the binding-protein-dependent transport system permease family.</text>
</comment>
<dbReference type="EMBL" id="ADLN01000014">
    <property type="protein sequence ID" value="EHI60611.1"/>
    <property type="molecule type" value="Genomic_DNA"/>
</dbReference>
<feature type="transmembrane region" description="Helical" evidence="7">
    <location>
        <begin position="12"/>
        <end position="34"/>
    </location>
</feature>
<feature type="transmembrane region" description="Helical" evidence="7">
    <location>
        <begin position="154"/>
        <end position="178"/>
    </location>
</feature>
<dbReference type="Pfam" id="PF00528">
    <property type="entry name" value="BPD_transp_1"/>
    <property type="match status" value="1"/>
</dbReference>
<feature type="transmembrane region" description="Helical" evidence="7">
    <location>
        <begin position="99"/>
        <end position="125"/>
    </location>
</feature>
<keyword evidence="2 7" id="KW-0813">Transport</keyword>
<evidence type="ECO:0000313" key="9">
    <source>
        <dbReference type="EMBL" id="EHI60611.1"/>
    </source>
</evidence>
<evidence type="ECO:0000256" key="3">
    <source>
        <dbReference type="ARBA" id="ARBA00022475"/>
    </source>
</evidence>
<feature type="transmembrane region" description="Helical" evidence="7">
    <location>
        <begin position="69"/>
        <end position="92"/>
    </location>
</feature>
<evidence type="ECO:0000256" key="1">
    <source>
        <dbReference type="ARBA" id="ARBA00004651"/>
    </source>
</evidence>
<accession>G5ID46</accession>
<dbReference type="CDD" id="cd06261">
    <property type="entry name" value="TM_PBP2"/>
    <property type="match status" value="1"/>
</dbReference>
<keyword evidence="3" id="KW-1003">Cell membrane</keyword>
<dbReference type="InterPro" id="IPR051393">
    <property type="entry name" value="ABC_transporter_permease"/>
</dbReference>
<dbReference type="SUPFAM" id="SSF161098">
    <property type="entry name" value="MetI-like"/>
    <property type="match status" value="1"/>
</dbReference>
<dbReference type="PROSITE" id="PS50928">
    <property type="entry name" value="ABC_TM1"/>
    <property type="match status" value="1"/>
</dbReference>
<dbReference type="PATRIC" id="fig|742737.3.peg.1434"/>
<evidence type="ECO:0000256" key="6">
    <source>
        <dbReference type="ARBA" id="ARBA00023136"/>
    </source>
</evidence>
<dbReference type="AlphaFoldDB" id="G5ID46"/>
<dbReference type="Gene3D" id="1.10.3720.10">
    <property type="entry name" value="MetI-like"/>
    <property type="match status" value="1"/>
</dbReference>
<evidence type="ECO:0000259" key="8">
    <source>
        <dbReference type="PROSITE" id="PS50928"/>
    </source>
</evidence>
<dbReference type="HOGENOM" id="CLU_016047_0_2_9"/>
<dbReference type="RefSeq" id="WP_006779404.1">
    <property type="nucleotide sequence ID" value="NZ_CP040506.1"/>
</dbReference>
<dbReference type="PANTHER" id="PTHR30193:SF37">
    <property type="entry name" value="INNER MEMBRANE ABC TRANSPORTER PERMEASE PROTEIN YCJO"/>
    <property type="match status" value="1"/>
</dbReference>
<keyword evidence="5 7" id="KW-1133">Transmembrane helix</keyword>
<feature type="transmembrane region" description="Helical" evidence="7">
    <location>
        <begin position="256"/>
        <end position="281"/>
    </location>
</feature>
<evidence type="ECO:0000256" key="4">
    <source>
        <dbReference type="ARBA" id="ARBA00022692"/>
    </source>
</evidence>
<evidence type="ECO:0000256" key="2">
    <source>
        <dbReference type="ARBA" id="ARBA00022448"/>
    </source>
</evidence>
<comment type="subcellular location">
    <subcellularLocation>
        <location evidence="1 7">Cell membrane</location>
        <topology evidence="1 7">Multi-pass membrane protein</topology>
    </subcellularLocation>
</comment>
<feature type="domain" description="ABC transmembrane type-1" evidence="8">
    <location>
        <begin position="67"/>
        <end position="280"/>
    </location>
</feature>
<keyword evidence="4 7" id="KW-0812">Transmembrane</keyword>
<comment type="caution">
    <text evidence="9">The sequence shown here is derived from an EMBL/GenBank/DDBJ whole genome shotgun (WGS) entry which is preliminary data.</text>
</comment>
<evidence type="ECO:0000256" key="5">
    <source>
        <dbReference type="ARBA" id="ARBA00022989"/>
    </source>
</evidence>
<dbReference type="InterPro" id="IPR000515">
    <property type="entry name" value="MetI-like"/>
</dbReference>
<dbReference type="InterPro" id="IPR035906">
    <property type="entry name" value="MetI-like_sf"/>
</dbReference>
<gene>
    <name evidence="9" type="ORF">HMPREF9473_01420</name>
</gene>
<evidence type="ECO:0000313" key="10">
    <source>
        <dbReference type="Proteomes" id="UP000005384"/>
    </source>
</evidence>
<evidence type="ECO:0000256" key="7">
    <source>
        <dbReference type="RuleBase" id="RU363032"/>
    </source>
</evidence>
<dbReference type="PANTHER" id="PTHR30193">
    <property type="entry name" value="ABC TRANSPORTER PERMEASE PROTEIN"/>
    <property type="match status" value="1"/>
</dbReference>
<keyword evidence="6 7" id="KW-0472">Membrane</keyword>